<protein>
    <submittedName>
        <fullName evidence="2">Uncharacterized protein</fullName>
    </submittedName>
</protein>
<reference evidence="2 3" key="1">
    <citation type="submission" date="2014-03" db="EMBL/GenBank/DDBJ databases">
        <title>Genomics of Bifidobacteria.</title>
        <authorList>
            <person name="Ventura M."/>
            <person name="Milani C."/>
            <person name="Lugli G.A."/>
        </authorList>
    </citation>
    <scope>NUCLEOTIDE SEQUENCE [LARGE SCALE GENOMIC DNA]</scope>
    <source>
        <strain evidence="2 3">LMG 10738</strain>
    </source>
</reference>
<evidence type="ECO:0000313" key="2">
    <source>
        <dbReference type="EMBL" id="KFI65924.1"/>
    </source>
</evidence>
<gene>
    <name evidence="2" type="ORF">BCUN_0423</name>
</gene>
<evidence type="ECO:0000256" key="1">
    <source>
        <dbReference type="SAM" id="Phobius"/>
    </source>
</evidence>
<name>A0A087B4H4_9BIFI</name>
<keyword evidence="1" id="KW-1133">Transmembrane helix</keyword>
<keyword evidence="3" id="KW-1185">Reference proteome</keyword>
<proteinExistence type="predicted"/>
<keyword evidence="1" id="KW-0812">Transmembrane</keyword>
<keyword evidence="1" id="KW-0472">Membrane</keyword>
<feature type="transmembrane region" description="Helical" evidence="1">
    <location>
        <begin position="35"/>
        <end position="53"/>
    </location>
</feature>
<evidence type="ECO:0000313" key="3">
    <source>
        <dbReference type="Proteomes" id="UP000029067"/>
    </source>
</evidence>
<accession>A0A087B4H4</accession>
<dbReference type="RefSeq" id="WP_156100111.1">
    <property type="nucleotide sequence ID" value="NZ_JGYV01000001.1"/>
</dbReference>
<comment type="caution">
    <text evidence="2">The sequence shown here is derived from an EMBL/GenBank/DDBJ whole genome shotgun (WGS) entry which is preliminary data.</text>
</comment>
<organism evidence="2 3">
    <name type="scientific">Bifidobacterium cuniculi</name>
    <dbReference type="NCBI Taxonomy" id="1688"/>
    <lineage>
        <taxon>Bacteria</taxon>
        <taxon>Bacillati</taxon>
        <taxon>Actinomycetota</taxon>
        <taxon>Actinomycetes</taxon>
        <taxon>Bifidobacteriales</taxon>
        <taxon>Bifidobacteriaceae</taxon>
        <taxon>Bifidobacterium</taxon>
    </lineage>
</organism>
<sequence>MTRQRIAGILAAILLIPSFLYLACGPGFYAAPWPQTIALAAAAGGVLLAIRALDL</sequence>
<dbReference type="Proteomes" id="UP000029067">
    <property type="component" value="Unassembled WGS sequence"/>
</dbReference>
<dbReference type="STRING" id="1688.BCUN_0423"/>
<feature type="transmembrane region" description="Helical" evidence="1">
    <location>
        <begin position="7"/>
        <end position="29"/>
    </location>
</feature>
<dbReference type="EMBL" id="JGYV01000001">
    <property type="protein sequence ID" value="KFI65924.1"/>
    <property type="molecule type" value="Genomic_DNA"/>
</dbReference>
<dbReference type="AlphaFoldDB" id="A0A087B4H4"/>